<dbReference type="Proteomes" id="UP001243195">
    <property type="component" value="Unassembled WGS sequence"/>
</dbReference>
<organism evidence="2 3">
    <name type="scientific">Acinetobacter gerneri</name>
    <dbReference type="NCBI Taxonomy" id="202952"/>
    <lineage>
        <taxon>Bacteria</taxon>
        <taxon>Pseudomonadati</taxon>
        <taxon>Pseudomonadota</taxon>
        <taxon>Gammaproteobacteria</taxon>
        <taxon>Moraxellales</taxon>
        <taxon>Moraxellaceae</taxon>
        <taxon>Acinetobacter</taxon>
    </lineage>
</organism>
<dbReference type="AlphaFoldDB" id="A0AAW8JHI4"/>
<proteinExistence type="predicted"/>
<evidence type="ECO:0000313" key="2">
    <source>
        <dbReference type="EMBL" id="MDQ9071061.1"/>
    </source>
</evidence>
<accession>A0AAW8JHI4</accession>
<name>A0AAW8JHI4_9GAMM</name>
<reference evidence="2" key="1">
    <citation type="submission" date="2023-08" db="EMBL/GenBank/DDBJ databases">
        <title>Emergence of clinically-relevant ST2 carbapenem-resistant Acinetobacter baumannii strains in hospital sewages in Zhejiang, East of China.</title>
        <authorList>
            <person name="Kaichao C."/>
            <person name="Zhang R."/>
        </authorList>
    </citation>
    <scope>NUCLEOTIDE SEQUENCE</scope>
    <source>
        <strain evidence="2">M-SY-60</strain>
    </source>
</reference>
<protein>
    <submittedName>
        <fullName evidence="2">Uncharacterized protein</fullName>
    </submittedName>
</protein>
<feature type="chain" id="PRO_5043857886" evidence="1">
    <location>
        <begin position="19"/>
        <end position="125"/>
    </location>
</feature>
<evidence type="ECO:0000313" key="3">
    <source>
        <dbReference type="Proteomes" id="UP001243195"/>
    </source>
</evidence>
<dbReference type="RefSeq" id="WP_308955550.1">
    <property type="nucleotide sequence ID" value="NZ_JAVICY010000005.1"/>
</dbReference>
<keyword evidence="1" id="KW-0732">Signal</keyword>
<dbReference type="EMBL" id="JAVIDA010000006">
    <property type="protein sequence ID" value="MDQ9071061.1"/>
    <property type="molecule type" value="Genomic_DNA"/>
</dbReference>
<comment type="caution">
    <text evidence="2">The sequence shown here is derived from an EMBL/GenBank/DDBJ whole genome shotgun (WGS) entry which is preliminary data.</text>
</comment>
<feature type="signal peptide" evidence="1">
    <location>
        <begin position="1"/>
        <end position="18"/>
    </location>
</feature>
<evidence type="ECO:0000256" key="1">
    <source>
        <dbReference type="SAM" id="SignalP"/>
    </source>
</evidence>
<sequence length="125" mass="14449">MKLIIFICALFAISNSFAGSNLSFEDQYYRLLTKYIEAQTQGSDVYRYSDGSEVTNLADKIKIQAERDCKTWRANKAFTAYIVDNFKAYETLIDKPFFIKASKAEWTTDLKDLDEKLNNPENNCQ</sequence>
<gene>
    <name evidence="2" type="ORF">RFH51_06270</name>
</gene>